<evidence type="ECO:0000259" key="6">
    <source>
        <dbReference type="PROSITE" id="PS50893"/>
    </source>
</evidence>
<dbReference type="InterPro" id="IPR027417">
    <property type="entry name" value="P-loop_NTPase"/>
</dbReference>
<keyword evidence="10" id="KW-1185">Reference proteome</keyword>
<evidence type="ECO:0000313" key="10">
    <source>
        <dbReference type="Proteomes" id="UP001568358"/>
    </source>
</evidence>
<dbReference type="Pfam" id="PF12848">
    <property type="entry name" value="ABC_tran_Xtn"/>
    <property type="match status" value="1"/>
</dbReference>
<dbReference type="Gene3D" id="1.10.287.380">
    <property type="entry name" value="Valyl-tRNA synthetase, C-terminal domain"/>
    <property type="match status" value="1"/>
</dbReference>
<dbReference type="InterPro" id="IPR050611">
    <property type="entry name" value="ABCF"/>
</dbReference>
<keyword evidence="2" id="KW-0547">Nucleotide-binding</keyword>
<dbReference type="Pfam" id="PF00005">
    <property type="entry name" value="ABC_tran"/>
    <property type="match status" value="2"/>
</dbReference>
<dbReference type="SUPFAM" id="SSF52540">
    <property type="entry name" value="P-loop containing nucleoside triphosphate hydrolases"/>
    <property type="match status" value="2"/>
</dbReference>
<dbReference type="Proteomes" id="UP000184001">
    <property type="component" value="Unassembled WGS sequence"/>
</dbReference>
<dbReference type="InterPro" id="IPR017871">
    <property type="entry name" value="ABC_transporter-like_CS"/>
</dbReference>
<dbReference type="FunFam" id="3.40.50.300:FF:000011">
    <property type="entry name" value="Putative ABC transporter ATP-binding component"/>
    <property type="match status" value="1"/>
</dbReference>
<evidence type="ECO:0000313" key="9">
    <source>
        <dbReference type="Proteomes" id="UP000184001"/>
    </source>
</evidence>
<evidence type="ECO:0000256" key="1">
    <source>
        <dbReference type="ARBA" id="ARBA00022737"/>
    </source>
</evidence>
<dbReference type="InterPro" id="IPR003593">
    <property type="entry name" value="AAA+_ATPase"/>
</dbReference>
<dbReference type="GO" id="GO:0016887">
    <property type="term" value="F:ATP hydrolysis activity"/>
    <property type="evidence" value="ECO:0007669"/>
    <property type="project" value="InterPro"/>
</dbReference>
<feature type="region of interest" description="Disordered" evidence="5">
    <location>
        <begin position="535"/>
        <end position="557"/>
    </location>
</feature>
<dbReference type="PROSITE" id="PS00211">
    <property type="entry name" value="ABC_TRANSPORTER_1"/>
    <property type="match status" value="1"/>
</dbReference>
<name>A0A8G2CBJ2_9BACT</name>
<dbReference type="PANTHER" id="PTHR19211">
    <property type="entry name" value="ATP-BINDING TRANSPORT PROTEIN-RELATED"/>
    <property type="match status" value="1"/>
</dbReference>
<keyword evidence="3 8" id="KW-0067">ATP-binding</keyword>
<evidence type="ECO:0000256" key="4">
    <source>
        <dbReference type="SAM" id="Coils"/>
    </source>
</evidence>
<keyword evidence="4" id="KW-0175">Coiled coil</keyword>
<gene>
    <name evidence="7" type="ORF">AB2Z07_15150</name>
    <name evidence="8" type="ORF">SAMN05660830_02753</name>
</gene>
<organism evidence="8 9">
    <name type="scientific">Halodesulfovibrio aestuarii</name>
    <dbReference type="NCBI Taxonomy" id="126333"/>
    <lineage>
        <taxon>Bacteria</taxon>
        <taxon>Pseudomonadati</taxon>
        <taxon>Thermodesulfobacteriota</taxon>
        <taxon>Desulfovibrionia</taxon>
        <taxon>Desulfovibrionales</taxon>
        <taxon>Desulfovibrionaceae</taxon>
        <taxon>Halodesulfovibrio</taxon>
    </lineage>
</organism>
<feature type="domain" description="ABC transporter" evidence="6">
    <location>
        <begin position="3"/>
        <end position="252"/>
    </location>
</feature>
<dbReference type="EMBL" id="FQZR01000007">
    <property type="protein sequence ID" value="SHJ57015.1"/>
    <property type="molecule type" value="Genomic_DNA"/>
</dbReference>
<dbReference type="AlphaFoldDB" id="A0A8G2CBJ2"/>
<accession>A0A8G2CBJ2</accession>
<proteinExistence type="predicted"/>
<protein>
    <submittedName>
        <fullName evidence="7">ABC-F family ATP-binding cassette domain-containing protein</fullName>
    </submittedName>
    <submittedName>
        <fullName evidence="8">ATP-binding cassette, subfamily F, member 3</fullName>
    </submittedName>
</protein>
<reference evidence="7 10" key="2">
    <citation type="submission" date="2024-07" db="EMBL/GenBank/DDBJ databases">
        <title>Active virus-host system and metabolic interactions in a Lokiarchaeon culture.</title>
        <authorList>
            <person name="Ponce Toledo R.I."/>
            <person name="Rodrigues Oliveira T."/>
            <person name="Schleper C."/>
        </authorList>
    </citation>
    <scope>NUCLEOTIDE SEQUENCE [LARGE SCALE GENOMIC DNA]</scope>
    <source>
        <strain evidence="7 10">B35</strain>
    </source>
</reference>
<comment type="caution">
    <text evidence="8">The sequence shown here is derived from an EMBL/GenBank/DDBJ whole genome shotgun (WGS) entry which is preliminary data.</text>
</comment>
<keyword evidence="1" id="KW-0677">Repeat</keyword>
<dbReference type="InterPro" id="IPR003439">
    <property type="entry name" value="ABC_transporter-like_ATP-bd"/>
</dbReference>
<dbReference type="GO" id="GO:0005524">
    <property type="term" value="F:ATP binding"/>
    <property type="evidence" value="ECO:0007669"/>
    <property type="project" value="UniProtKB-KW"/>
</dbReference>
<dbReference type="Proteomes" id="UP001568358">
    <property type="component" value="Unassembled WGS sequence"/>
</dbReference>
<evidence type="ECO:0000256" key="2">
    <source>
        <dbReference type="ARBA" id="ARBA00022741"/>
    </source>
</evidence>
<dbReference type="Gene3D" id="3.40.50.300">
    <property type="entry name" value="P-loop containing nucleotide triphosphate hydrolases"/>
    <property type="match status" value="2"/>
</dbReference>
<dbReference type="InterPro" id="IPR032781">
    <property type="entry name" value="ABC_tran_Xtn"/>
</dbReference>
<evidence type="ECO:0000313" key="7">
    <source>
        <dbReference type="EMBL" id="MEZ6854842.1"/>
    </source>
</evidence>
<sequence>MSITLDNISKFYGGEEIIPQFSLDIADGTRLCVCGANGCGKSTLLKMVAGIVSVDSGRVLLPKGCRLGFVQQELDESLLDLPLLSWVLEVLPDWNNFWEEWEAASQAQDEAALKRLGIRQAELEQIYGHNPEHRAKTVLTGLGFSEEKWLKSMRELSGGWRERAKLARVLTAGADVLLLDEPTNHLDLDAVEWLENFLLEYQGVLIFVAHDRIFMDKVGSHVLYLGGNKPTFRKGNFTQFLVIQEEIEAQKGREAAKLQEDIARNMDFVRRFKAKATKARQASSKQKMAQRMQKELDSIKFETKRKNLAFAWPEPAPAEKLILSVSDLRFTYPDGVTLWSDLEFQLYRGQKIALVGPNGCGKSTLLKLIAGRLEKNNGSIMMASKAKMGYFSQHQLDTLNAQNTVLSEIRRLSDPKTTEEELMSVLGLFMLGQSYFERVVSELSGGEKSRLMMAILFLSRCNFLVLDEPTNHLDLESREALIEALASFEGTILMVAHDRYLLKEVADQLWSLSPEGLTVHEQGFEEYDKYRREQNALAGGKSKETTTTGGLSREEQKRLKREQAELRNRIYKELKPKQQAYEKMEENLMLMLEEQGELETQMADPEFFANSPKMQEALKRFGQLQNDSETLMEKMGELEMEINELEQQRESLAG</sequence>
<evidence type="ECO:0000256" key="5">
    <source>
        <dbReference type="SAM" id="MobiDB-lite"/>
    </source>
</evidence>
<evidence type="ECO:0000256" key="3">
    <source>
        <dbReference type="ARBA" id="ARBA00022840"/>
    </source>
</evidence>
<dbReference type="SMART" id="SM00382">
    <property type="entry name" value="AAA"/>
    <property type="match status" value="2"/>
</dbReference>
<dbReference type="InterPro" id="IPR037118">
    <property type="entry name" value="Val-tRNA_synth_C_sf"/>
</dbReference>
<reference evidence="8 9" key="1">
    <citation type="submission" date="2016-11" db="EMBL/GenBank/DDBJ databases">
        <authorList>
            <person name="Varghese N."/>
            <person name="Submissions S."/>
        </authorList>
    </citation>
    <scope>NUCLEOTIDE SEQUENCE [LARGE SCALE GENOMIC DNA]</scope>
    <source>
        <strain evidence="8 9">DSM 17919</strain>
    </source>
</reference>
<dbReference type="PANTHER" id="PTHR19211:SF14">
    <property type="entry name" value="ATP-BINDING CASSETTE SUB-FAMILY F MEMBER 1"/>
    <property type="match status" value="1"/>
</dbReference>
<feature type="coiled-coil region" evidence="4">
    <location>
        <begin position="581"/>
        <end position="648"/>
    </location>
</feature>
<evidence type="ECO:0000313" key="8">
    <source>
        <dbReference type="EMBL" id="SHJ57015.1"/>
    </source>
</evidence>
<dbReference type="PROSITE" id="PS50893">
    <property type="entry name" value="ABC_TRANSPORTER_2"/>
    <property type="match status" value="2"/>
</dbReference>
<dbReference type="RefSeq" id="WP_019999539.1">
    <property type="nucleotide sequence ID" value="NZ_CP192219.1"/>
</dbReference>
<dbReference type="CDD" id="cd03221">
    <property type="entry name" value="ABCF_EF-3"/>
    <property type="match status" value="2"/>
</dbReference>
<feature type="domain" description="ABC transporter" evidence="6">
    <location>
        <begin position="323"/>
        <end position="539"/>
    </location>
</feature>
<dbReference type="EMBL" id="JBFSOO010000015">
    <property type="protein sequence ID" value="MEZ6854842.1"/>
    <property type="molecule type" value="Genomic_DNA"/>
</dbReference>